<feature type="transmembrane region" description="Helical" evidence="1">
    <location>
        <begin position="80"/>
        <end position="100"/>
    </location>
</feature>
<dbReference type="PANTHER" id="PTHR34989:SF1">
    <property type="entry name" value="PROTEIN HDED"/>
    <property type="match status" value="1"/>
</dbReference>
<evidence type="ECO:0008006" key="3">
    <source>
        <dbReference type="Google" id="ProtNLM"/>
    </source>
</evidence>
<keyword evidence="1" id="KW-0812">Transmembrane</keyword>
<feature type="transmembrane region" description="Helical" evidence="1">
    <location>
        <begin position="21"/>
        <end position="42"/>
    </location>
</feature>
<dbReference type="Pfam" id="PF03729">
    <property type="entry name" value="DUF308"/>
    <property type="match status" value="1"/>
</dbReference>
<name>A0A0H3U9Y7_9BACT</name>
<dbReference type="InterPro" id="IPR052712">
    <property type="entry name" value="Acid_resist_chaperone_HdeD"/>
</dbReference>
<dbReference type="PANTHER" id="PTHR34989">
    <property type="entry name" value="PROTEIN HDED"/>
    <property type="match status" value="1"/>
</dbReference>
<feature type="transmembrane region" description="Helical" evidence="1">
    <location>
        <begin position="48"/>
        <end position="68"/>
    </location>
</feature>
<protein>
    <recommendedName>
        <fullName evidence="3">DUF308 domain-containing protein</fullName>
    </recommendedName>
</protein>
<dbReference type="EMBL" id="KF540244">
    <property type="protein sequence ID" value="AIF26723.1"/>
    <property type="molecule type" value="Genomic_DNA"/>
</dbReference>
<feature type="transmembrane region" description="Helical" evidence="1">
    <location>
        <begin position="145"/>
        <end position="169"/>
    </location>
</feature>
<dbReference type="GO" id="GO:0005886">
    <property type="term" value="C:plasma membrane"/>
    <property type="evidence" value="ECO:0007669"/>
    <property type="project" value="TreeGrafter"/>
</dbReference>
<dbReference type="InterPro" id="IPR005325">
    <property type="entry name" value="DUF308_memb"/>
</dbReference>
<proteinExistence type="predicted"/>
<feature type="transmembrane region" description="Helical" evidence="1">
    <location>
        <begin position="175"/>
        <end position="196"/>
    </location>
</feature>
<accession>A0A0H3U9Y7</accession>
<dbReference type="AlphaFoldDB" id="A0A0H3U9Y7"/>
<evidence type="ECO:0000256" key="1">
    <source>
        <dbReference type="SAM" id="Phobius"/>
    </source>
</evidence>
<keyword evidence="1" id="KW-1133">Transmembrane helix</keyword>
<organism evidence="2">
    <name type="scientific">uncultured bacterium fosmid pJB84G2</name>
    <dbReference type="NCBI Taxonomy" id="1478072"/>
    <lineage>
        <taxon>Bacteria</taxon>
        <taxon>environmental samples</taxon>
    </lineage>
</organism>
<evidence type="ECO:0000313" key="2">
    <source>
        <dbReference type="EMBL" id="AIF26723.1"/>
    </source>
</evidence>
<sequence>MKIINRDFTSEFQTALKRHSVLAIILSVLCFALGVIFILSPLVSTAVFIWIGFGLMALCGLGLIIQFIFPRGEIRNGASLAFGILLIVLFVGLLLAAIFYPSKDPEVSGFALFTTHVIRFFSIFFGVCAIVNSAFAFADTHNEHYGLVVVSGIIGFILGVLMIIFPFVMTQVSGIIAGVYVIIIGIVMLVAAIKCLKHKN</sequence>
<reference evidence="2" key="1">
    <citation type="submission" date="2013-08" db="EMBL/GenBank/DDBJ databases">
        <title>Comparison of modified E. coli strains.</title>
        <authorList>
            <person name="Juergensen J."/>
            <person name="Bonge A."/>
            <person name="Streit W.R."/>
        </authorList>
    </citation>
    <scope>NUCLEOTIDE SEQUENCE</scope>
</reference>
<keyword evidence="1" id="KW-0472">Membrane</keyword>
<feature type="transmembrane region" description="Helical" evidence="1">
    <location>
        <begin position="120"/>
        <end position="138"/>
    </location>
</feature>